<keyword evidence="1" id="KW-0175">Coiled coil</keyword>
<organism evidence="3 4">
    <name type="scientific">Schaalia canis</name>
    <dbReference type="NCBI Taxonomy" id="100469"/>
    <lineage>
        <taxon>Bacteria</taxon>
        <taxon>Bacillati</taxon>
        <taxon>Actinomycetota</taxon>
        <taxon>Actinomycetes</taxon>
        <taxon>Actinomycetales</taxon>
        <taxon>Actinomycetaceae</taxon>
        <taxon>Schaalia</taxon>
    </lineage>
</organism>
<dbReference type="AlphaFoldDB" id="A0A3P1SEF3"/>
<keyword evidence="2" id="KW-0472">Membrane</keyword>
<reference evidence="3 4" key="1">
    <citation type="submission" date="2018-11" db="EMBL/GenBank/DDBJ databases">
        <title>Genomes From Bacteria Associated with the Canine Oral Cavity: a Test Case for Automated Genome-Based Taxonomic Assignment.</title>
        <authorList>
            <person name="Coil D.A."/>
            <person name="Jospin G."/>
            <person name="Darling A.E."/>
            <person name="Wallis C."/>
            <person name="Davis I.J."/>
            <person name="Harris S."/>
            <person name="Eisen J.A."/>
            <person name="Holcombe L.J."/>
            <person name="O'Flynn C."/>
        </authorList>
    </citation>
    <scope>NUCLEOTIDE SEQUENCE [LARGE SCALE GENOMIC DNA]</scope>
    <source>
        <strain evidence="3 4">OH770</strain>
    </source>
</reference>
<evidence type="ECO:0000256" key="1">
    <source>
        <dbReference type="SAM" id="Coils"/>
    </source>
</evidence>
<dbReference type="SUPFAM" id="SSF58113">
    <property type="entry name" value="Apolipoprotein A-I"/>
    <property type="match status" value="1"/>
</dbReference>
<evidence type="ECO:0000313" key="3">
    <source>
        <dbReference type="EMBL" id="RRC95406.1"/>
    </source>
</evidence>
<dbReference type="OrthoDB" id="5143471at2"/>
<comment type="caution">
    <text evidence="3">The sequence shown here is derived from an EMBL/GenBank/DDBJ whole genome shotgun (WGS) entry which is preliminary data.</text>
</comment>
<feature type="coiled-coil region" evidence="1">
    <location>
        <begin position="221"/>
        <end position="259"/>
    </location>
</feature>
<evidence type="ECO:0000256" key="2">
    <source>
        <dbReference type="SAM" id="Phobius"/>
    </source>
</evidence>
<name>A0A3P1SEF3_9ACTO</name>
<protein>
    <submittedName>
        <fullName evidence="3">Uncharacterized protein</fullName>
    </submittedName>
</protein>
<dbReference type="Proteomes" id="UP000280444">
    <property type="component" value="Unassembled WGS sequence"/>
</dbReference>
<evidence type="ECO:0000313" key="4">
    <source>
        <dbReference type="Proteomes" id="UP000280444"/>
    </source>
</evidence>
<dbReference type="Gene3D" id="6.10.140.1430">
    <property type="match status" value="2"/>
</dbReference>
<keyword evidence="2" id="KW-1133">Transmembrane helix</keyword>
<sequence length="278" mass="29334">MAKTPNFDADKIKAEAAQLREAVAVHAGRAAVKATDLASAGLDWAAPRAQQALENAIDRATPLLSGAADRAQAAADRAKPVIEDARERVIDDYLPRINRAAHDATVAVSSDGALLDRVRNAREATAVALTTPTKKARRPRRLLRALGWTALGAGVAGAGYVLWKRSQPIEDPWAEEYWADLESEVDIQEMLPESVSDAVDTVSEKTAEVKDAAAEKAAEVKDAVADKAAQAKDKAKDLADAAADKAAEVKDKAKDAAQAVADKAAEVAEDVKDAVDGK</sequence>
<dbReference type="RefSeq" id="WP_124870042.1">
    <property type="nucleotide sequence ID" value="NZ_RQZF01000004.1"/>
</dbReference>
<proteinExistence type="predicted"/>
<gene>
    <name evidence="3" type="ORF">EII11_05935</name>
</gene>
<feature type="transmembrane region" description="Helical" evidence="2">
    <location>
        <begin position="142"/>
        <end position="163"/>
    </location>
</feature>
<accession>A0A3P1SEF3</accession>
<keyword evidence="2" id="KW-0812">Transmembrane</keyword>
<keyword evidence="4" id="KW-1185">Reference proteome</keyword>
<dbReference type="EMBL" id="RQZF01000004">
    <property type="protein sequence ID" value="RRC95406.1"/>
    <property type="molecule type" value="Genomic_DNA"/>
</dbReference>